<dbReference type="EMBL" id="CAEKKB010000005">
    <property type="protein sequence ID" value="CAB4311013.1"/>
    <property type="molecule type" value="Genomic_DNA"/>
</dbReference>
<sequence length="153" mass="17240">MRAVIPPSPHQVCTICSDPTHPMELCPSTTQGFEQVHQVNSFQRPQNDPYSNTYNPGWRNHPNFSWSNQQEQASSSHPFQQQMQPSSEPKKPTLEDLIAQFVPTSQQNQNTMQASITKLETQVGQLATIVKAHSQANRKLILEMLSTSSLLEL</sequence>
<evidence type="ECO:0000256" key="1">
    <source>
        <dbReference type="SAM" id="MobiDB-lite"/>
    </source>
</evidence>
<organism evidence="2 3">
    <name type="scientific">Prunus armeniaca</name>
    <name type="common">Apricot</name>
    <name type="synonym">Armeniaca vulgaris</name>
    <dbReference type="NCBI Taxonomy" id="36596"/>
    <lineage>
        <taxon>Eukaryota</taxon>
        <taxon>Viridiplantae</taxon>
        <taxon>Streptophyta</taxon>
        <taxon>Embryophyta</taxon>
        <taxon>Tracheophyta</taxon>
        <taxon>Spermatophyta</taxon>
        <taxon>Magnoliopsida</taxon>
        <taxon>eudicotyledons</taxon>
        <taxon>Gunneridae</taxon>
        <taxon>Pentapetalae</taxon>
        <taxon>rosids</taxon>
        <taxon>fabids</taxon>
        <taxon>Rosales</taxon>
        <taxon>Rosaceae</taxon>
        <taxon>Amygdaloideae</taxon>
        <taxon>Amygdaleae</taxon>
        <taxon>Prunus</taxon>
    </lineage>
</organism>
<feature type="compositionally biased region" description="Polar residues" evidence="1">
    <location>
        <begin position="43"/>
        <end position="55"/>
    </location>
</feature>
<dbReference type="OrthoDB" id="1163597at2759"/>
<gene>
    <name evidence="2" type="ORF">ORAREDHAP_LOCUS33033</name>
</gene>
<evidence type="ECO:0000313" key="2">
    <source>
        <dbReference type="EMBL" id="CAB4311013.1"/>
    </source>
</evidence>
<dbReference type="Proteomes" id="UP000507245">
    <property type="component" value="Unassembled WGS sequence"/>
</dbReference>
<dbReference type="AlphaFoldDB" id="A0A6J5XET1"/>
<accession>A0A6J5XET1</accession>
<keyword evidence="3" id="KW-1185">Reference proteome</keyword>
<feature type="region of interest" description="Disordered" evidence="1">
    <location>
        <begin position="43"/>
        <end position="94"/>
    </location>
</feature>
<reference evidence="3" key="1">
    <citation type="journal article" date="2020" name="Genome Biol.">
        <title>Gamete binning: chromosome-level and haplotype-resolved genome assembly enabled by high-throughput single-cell sequencing of gamete genomes.</title>
        <authorList>
            <person name="Campoy J.A."/>
            <person name="Sun H."/>
            <person name="Goel M."/>
            <person name="Jiao W.-B."/>
            <person name="Folz-Donahue K."/>
            <person name="Wang N."/>
            <person name="Rubio M."/>
            <person name="Liu C."/>
            <person name="Kukat C."/>
            <person name="Ruiz D."/>
            <person name="Huettel B."/>
            <person name="Schneeberger K."/>
        </authorList>
    </citation>
    <scope>NUCLEOTIDE SEQUENCE [LARGE SCALE GENOMIC DNA]</scope>
    <source>
        <strain evidence="3">cv. Rojo Pasion</strain>
    </source>
</reference>
<proteinExistence type="predicted"/>
<protein>
    <submittedName>
        <fullName evidence="2">Uncharacterized protein</fullName>
    </submittedName>
</protein>
<feature type="compositionally biased region" description="Polar residues" evidence="1">
    <location>
        <begin position="62"/>
        <end position="87"/>
    </location>
</feature>
<evidence type="ECO:0000313" key="3">
    <source>
        <dbReference type="Proteomes" id="UP000507245"/>
    </source>
</evidence>
<name>A0A6J5XET1_PRUAR</name>